<accession>U9TCK3</accession>
<proteinExistence type="predicted"/>
<keyword evidence="1" id="KW-0812">Transmembrane</keyword>
<evidence type="ECO:0000313" key="2">
    <source>
        <dbReference type="EMBL" id="ESA05914.1"/>
    </source>
</evidence>
<keyword evidence="1" id="KW-1133">Transmembrane helix</keyword>
<evidence type="ECO:0000256" key="1">
    <source>
        <dbReference type="SAM" id="Phobius"/>
    </source>
</evidence>
<feature type="transmembrane region" description="Helical" evidence="1">
    <location>
        <begin position="230"/>
        <end position="257"/>
    </location>
</feature>
<dbReference type="HOGENOM" id="CLU_987471_0_0_1"/>
<organism evidence="2">
    <name type="scientific">Rhizophagus irregularis (strain DAOM 181602 / DAOM 197198 / MUCL 43194)</name>
    <name type="common">Arbuscular mycorrhizal fungus</name>
    <name type="synonym">Glomus intraradices</name>
    <dbReference type="NCBI Taxonomy" id="747089"/>
    <lineage>
        <taxon>Eukaryota</taxon>
        <taxon>Fungi</taxon>
        <taxon>Fungi incertae sedis</taxon>
        <taxon>Mucoromycota</taxon>
        <taxon>Glomeromycotina</taxon>
        <taxon>Glomeromycetes</taxon>
        <taxon>Glomerales</taxon>
        <taxon>Glomeraceae</taxon>
        <taxon>Rhizophagus</taxon>
    </lineage>
</organism>
<reference evidence="2" key="1">
    <citation type="submission" date="2013-07" db="EMBL/GenBank/DDBJ databases">
        <title>The genome of an arbuscular mycorrhizal fungus provides insights into the evolution of the oldest plant symbiosis.</title>
        <authorList>
            <consortium name="DOE Joint Genome Institute"/>
            <person name="Tisserant E."/>
            <person name="Malbreil M."/>
            <person name="Kuo A."/>
            <person name="Kohler A."/>
            <person name="Symeonidi A."/>
            <person name="Balestrini R."/>
            <person name="Charron P."/>
            <person name="Duensing N."/>
            <person name="Frei-dit-Frey N."/>
            <person name="Gianinazzi-Pearson V."/>
            <person name="Gilbert B."/>
            <person name="Handa Y."/>
            <person name="Hijri M."/>
            <person name="Kaul R."/>
            <person name="Kawaguchi M."/>
            <person name="Krajinski F."/>
            <person name="Lammers P."/>
            <person name="Lapierre D."/>
            <person name="Masclaux F.G."/>
            <person name="Murat C."/>
            <person name="Morin E."/>
            <person name="Ndikumana S."/>
            <person name="Pagni M."/>
            <person name="Petitpierre D."/>
            <person name="Requena N."/>
            <person name="Rosikiewicz P."/>
            <person name="Riley R."/>
            <person name="Saito K."/>
            <person name="San Clemente H."/>
            <person name="Shapiro H."/>
            <person name="van Tuinen D."/>
            <person name="Becard G."/>
            <person name="Bonfante P."/>
            <person name="Paszkowski U."/>
            <person name="Shachar-Hill Y."/>
            <person name="Young J.P."/>
            <person name="Sanders I.R."/>
            <person name="Henrissat B."/>
            <person name="Rensing S.A."/>
            <person name="Grigoriev I.V."/>
            <person name="Corradi N."/>
            <person name="Roux C."/>
            <person name="Martin F."/>
        </authorList>
    </citation>
    <scope>NUCLEOTIDE SEQUENCE</scope>
    <source>
        <strain evidence="2">DAOM 197198</strain>
    </source>
</reference>
<dbReference type="EMBL" id="KI292337">
    <property type="protein sequence ID" value="ESA05914.1"/>
    <property type="molecule type" value="Genomic_DNA"/>
</dbReference>
<feature type="transmembrane region" description="Helical" evidence="1">
    <location>
        <begin position="189"/>
        <end position="210"/>
    </location>
</feature>
<protein>
    <submittedName>
        <fullName evidence="2">Uncharacterized protein</fullName>
    </submittedName>
</protein>
<sequence>MSPIIGTIKGACCINETVTNPNGSTTTKTGNICNYVIQGPGFTHHEMVADCSIISILIINLAKWDDTVLTIAEKDRIIIGEIIKECELNNVDNPLEVLKIFFKVIKNFENIINLIRVIKGIIGCLAIPTLVISIKKGLDNETILTRAVTYGAPIIQELGINILTLLTYTSVILILFFKPFRKAAKYAKIIFITLYIFWGLFIACVTYAYVGKLKSTAEKVFTGTVITIRTFGGDAVSCVCCCIDVTLTFCALINIWFAVQNFIWANRGVNILDPNTPFWKPYNNSLRVIKINFCLSLSSYIKFATDVRALFSFKLNSDEDIQLKEKKKVYYHIYAC</sequence>
<keyword evidence="1" id="KW-0472">Membrane</keyword>
<gene>
    <name evidence="2" type="ORF">GLOINDRAFT_4016</name>
</gene>
<dbReference type="AlphaFoldDB" id="U9TCK3"/>
<feature type="transmembrane region" description="Helical" evidence="1">
    <location>
        <begin position="111"/>
        <end position="134"/>
    </location>
</feature>
<feature type="transmembrane region" description="Helical" evidence="1">
    <location>
        <begin position="154"/>
        <end position="177"/>
    </location>
</feature>
<dbReference type="VEuPathDB" id="FungiDB:RhiirFUN_013577"/>
<name>U9TCK3_RHIID</name>